<keyword evidence="3" id="KW-1185">Reference proteome</keyword>
<sequence>MISILFFIAISFASVLSGSAYELTALKRPAARPLKKPSISRQNFLAVTAGVLSVGLASDMAWAKDADAIKGTKDDPVFQTCLSQCMYECTKPKGSEQKSRKECLPDCKKQCAKTDAQLLKGTPKAKSVEMGT</sequence>
<protein>
    <submittedName>
        <fullName evidence="2">Uncharacterized protein</fullName>
    </submittedName>
</protein>
<reference evidence="2" key="1">
    <citation type="journal article" date="2021" name="Sci. Rep.">
        <title>Diploid genomic architecture of Nitzschia inconspicua, an elite biomass production diatom.</title>
        <authorList>
            <person name="Oliver A."/>
            <person name="Podell S."/>
            <person name="Pinowska A."/>
            <person name="Traller J.C."/>
            <person name="Smith S.R."/>
            <person name="McClure R."/>
            <person name="Beliaev A."/>
            <person name="Bohutskyi P."/>
            <person name="Hill E.A."/>
            <person name="Rabines A."/>
            <person name="Zheng H."/>
            <person name="Allen L.Z."/>
            <person name="Kuo A."/>
            <person name="Grigoriev I.V."/>
            <person name="Allen A.E."/>
            <person name="Hazlebeck D."/>
            <person name="Allen E.E."/>
        </authorList>
    </citation>
    <scope>NUCLEOTIDE SEQUENCE</scope>
    <source>
        <strain evidence="2">Hildebrandi</strain>
    </source>
</reference>
<gene>
    <name evidence="2" type="ORF">IV203_018208</name>
</gene>
<organism evidence="2 3">
    <name type="scientific">Nitzschia inconspicua</name>
    <dbReference type="NCBI Taxonomy" id="303405"/>
    <lineage>
        <taxon>Eukaryota</taxon>
        <taxon>Sar</taxon>
        <taxon>Stramenopiles</taxon>
        <taxon>Ochrophyta</taxon>
        <taxon>Bacillariophyta</taxon>
        <taxon>Bacillariophyceae</taxon>
        <taxon>Bacillariophycidae</taxon>
        <taxon>Bacillariales</taxon>
        <taxon>Bacillariaceae</taxon>
        <taxon>Nitzschia</taxon>
    </lineage>
</organism>
<reference evidence="2" key="2">
    <citation type="submission" date="2021-04" db="EMBL/GenBank/DDBJ databases">
        <authorList>
            <person name="Podell S."/>
        </authorList>
    </citation>
    <scope>NUCLEOTIDE SEQUENCE</scope>
    <source>
        <strain evidence="2">Hildebrandi</strain>
    </source>
</reference>
<evidence type="ECO:0000256" key="1">
    <source>
        <dbReference type="SAM" id="SignalP"/>
    </source>
</evidence>
<dbReference type="Proteomes" id="UP000693970">
    <property type="component" value="Unassembled WGS sequence"/>
</dbReference>
<keyword evidence="1" id="KW-0732">Signal</keyword>
<proteinExistence type="predicted"/>
<accession>A0A9K3M0Z7</accession>
<dbReference type="AlphaFoldDB" id="A0A9K3M0Z7"/>
<evidence type="ECO:0000313" key="3">
    <source>
        <dbReference type="Proteomes" id="UP000693970"/>
    </source>
</evidence>
<dbReference type="OrthoDB" id="43861at2759"/>
<comment type="caution">
    <text evidence="2">The sequence shown here is derived from an EMBL/GenBank/DDBJ whole genome shotgun (WGS) entry which is preliminary data.</text>
</comment>
<feature type="signal peptide" evidence="1">
    <location>
        <begin position="1"/>
        <end position="20"/>
    </location>
</feature>
<name>A0A9K3M0Z7_9STRA</name>
<dbReference type="EMBL" id="JAGRRH010000003">
    <property type="protein sequence ID" value="KAG7372065.1"/>
    <property type="molecule type" value="Genomic_DNA"/>
</dbReference>
<feature type="chain" id="PRO_5039915715" evidence="1">
    <location>
        <begin position="21"/>
        <end position="132"/>
    </location>
</feature>
<evidence type="ECO:0000313" key="2">
    <source>
        <dbReference type="EMBL" id="KAG7372065.1"/>
    </source>
</evidence>